<evidence type="ECO:0000313" key="4">
    <source>
        <dbReference type="EMBL" id="RKQ91138.1"/>
    </source>
</evidence>
<dbReference type="GO" id="GO:0008168">
    <property type="term" value="F:methyltransferase activity"/>
    <property type="evidence" value="ECO:0007669"/>
    <property type="project" value="UniProtKB-KW"/>
</dbReference>
<proteinExistence type="inferred from homology"/>
<gene>
    <name evidence="4" type="ORF">C8N24_0957</name>
</gene>
<organism evidence="4 5">
    <name type="scientific">Solirubrobacter pauli</name>
    <dbReference type="NCBI Taxonomy" id="166793"/>
    <lineage>
        <taxon>Bacteria</taxon>
        <taxon>Bacillati</taxon>
        <taxon>Actinomycetota</taxon>
        <taxon>Thermoleophilia</taxon>
        <taxon>Solirubrobacterales</taxon>
        <taxon>Solirubrobacteraceae</taxon>
        <taxon>Solirubrobacter</taxon>
    </lineage>
</organism>
<dbReference type="InterPro" id="IPR036413">
    <property type="entry name" value="YaeB-like_sf"/>
</dbReference>
<dbReference type="InterPro" id="IPR036414">
    <property type="entry name" value="YaeB_N_sf"/>
</dbReference>
<dbReference type="CDD" id="cd09281">
    <property type="entry name" value="UPF0066"/>
    <property type="match status" value="1"/>
</dbReference>
<keyword evidence="4" id="KW-0489">Methyltransferase</keyword>
<dbReference type="RefSeq" id="WP_121248496.1">
    <property type="nucleotide sequence ID" value="NZ_RBIL01000001.1"/>
</dbReference>
<evidence type="ECO:0000259" key="3">
    <source>
        <dbReference type="PROSITE" id="PS51668"/>
    </source>
</evidence>
<dbReference type="Gene3D" id="2.40.30.70">
    <property type="entry name" value="YaeB-like"/>
    <property type="match status" value="1"/>
</dbReference>
<dbReference type="OrthoDB" id="9804309at2"/>
<comment type="similarity">
    <text evidence="2">Belongs to the tRNA methyltransferase O family.</text>
</comment>
<dbReference type="Proteomes" id="UP000278962">
    <property type="component" value="Unassembled WGS sequence"/>
</dbReference>
<comment type="caution">
    <text evidence="4">The sequence shown here is derived from an EMBL/GenBank/DDBJ whole genome shotgun (WGS) entry which is preliminary data.</text>
</comment>
<dbReference type="SUPFAM" id="SSF118196">
    <property type="entry name" value="YaeB-like"/>
    <property type="match status" value="1"/>
</dbReference>
<dbReference type="EMBL" id="RBIL01000001">
    <property type="protein sequence ID" value="RKQ91138.1"/>
    <property type="molecule type" value="Genomic_DNA"/>
</dbReference>
<dbReference type="InterPro" id="IPR023370">
    <property type="entry name" value="TrmO-like_N"/>
</dbReference>
<dbReference type="NCBIfam" id="TIGR00104">
    <property type="entry name" value="tRNA_TsaA"/>
    <property type="match status" value="1"/>
</dbReference>
<evidence type="ECO:0000256" key="2">
    <source>
        <dbReference type="ARBA" id="ARBA00033753"/>
    </source>
</evidence>
<protein>
    <submittedName>
        <fullName evidence="4">tRNA-Thr(GGU) m(6)t(6)A37 methyltransferase TsaA</fullName>
    </submittedName>
</protein>
<dbReference type="InterPro" id="IPR040372">
    <property type="entry name" value="YaeB-like"/>
</dbReference>
<dbReference type="Pfam" id="PF01980">
    <property type="entry name" value="TrmO_N"/>
    <property type="match status" value="1"/>
</dbReference>
<dbReference type="PANTHER" id="PTHR12818">
    <property type="entry name" value="TRNA (ADENINE(37)-N6)-METHYLTRANSFERASE"/>
    <property type="match status" value="1"/>
</dbReference>
<dbReference type="GO" id="GO:0032259">
    <property type="term" value="P:methylation"/>
    <property type="evidence" value="ECO:0007669"/>
    <property type="project" value="UniProtKB-KW"/>
</dbReference>
<dbReference type="AlphaFoldDB" id="A0A660L7U9"/>
<accession>A0A660L7U9</accession>
<name>A0A660L7U9_9ACTN</name>
<evidence type="ECO:0000256" key="1">
    <source>
        <dbReference type="ARBA" id="ARBA00022691"/>
    </source>
</evidence>
<dbReference type="PANTHER" id="PTHR12818:SF0">
    <property type="entry name" value="TRNA (ADENINE(37)-N6)-METHYLTRANSFERASE"/>
    <property type="match status" value="1"/>
</dbReference>
<keyword evidence="1" id="KW-0949">S-adenosyl-L-methionine</keyword>
<keyword evidence="4" id="KW-0808">Transferase</keyword>
<dbReference type="PROSITE" id="PS51668">
    <property type="entry name" value="TSAA_2"/>
    <property type="match status" value="1"/>
</dbReference>
<evidence type="ECO:0000313" key="5">
    <source>
        <dbReference type="Proteomes" id="UP000278962"/>
    </source>
</evidence>
<reference evidence="4 5" key="1">
    <citation type="submission" date="2018-10" db="EMBL/GenBank/DDBJ databases">
        <title>Genomic Encyclopedia of Archaeal and Bacterial Type Strains, Phase II (KMG-II): from individual species to whole genera.</title>
        <authorList>
            <person name="Goeker M."/>
        </authorList>
    </citation>
    <scope>NUCLEOTIDE SEQUENCE [LARGE SCALE GENOMIC DNA]</scope>
    <source>
        <strain evidence="4 5">DSM 14954</strain>
    </source>
</reference>
<keyword evidence="5" id="KW-1185">Reference proteome</keyword>
<sequence length="133" mass="14590">MELLPIGLVESELKGRDEAPKQGDEGAPDAWLHFSDAVVEGLEGIAAGDELLILTWLDRAARDVLRVVPRGDATRGEQGVFNTRSPDRPNPIGLHRVTVLEVADARLRVRNLEALDGTPIVDVKPLLRSIEER</sequence>
<feature type="domain" description="TsaA-like" evidence="3">
    <location>
        <begin position="3"/>
        <end position="133"/>
    </location>
</feature>